<dbReference type="GO" id="GO:0006817">
    <property type="term" value="P:phosphate ion transport"/>
    <property type="evidence" value="ECO:0007669"/>
    <property type="project" value="UniProtKB-UniRule"/>
</dbReference>
<keyword evidence="4" id="KW-0592">Phosphate transport</keyword>
<dbReference type="InterPro" id="IPR011862">
    <property type="entry name" value="Phos-bd"/>
</dbReference>
<sequence length="271" mass="28542">MRNTIRFAAASLFAGAMLAATAGAQTISIKGSDTLGAKLVPQLAESFKSKNGGVKFEIAAEGSSTAFPALANGTAQIGMSSRKAKSDEITAARAKGIKLNEVEACHDMIVVVVNKSNPVKQLTKDQVAKIFTGAVKDWSEVGGAPGPISIYTRNTSSGTYKDWQTLAMKGKNYAGSSQKLAGNEQIAEEVSKNKNGIGYVGLAYSKKGGIQPVKIDGVEPVAANAKKYAYSRACYFYVPENADATTKSFVDFAISKDGQKIAENLGFVPNH</sequence>
<dbReference type="Pfam" id="PF12849">
    <property type="entry name" value="PBP_like_2"/>
    <property type="match status" value="1"/>
</dbReference>
<gene>
    <name evidence="6" type="ORF">HHL09_20995</name>
</gene>
<proteinExistence type="inferred from homology"/>
<dbReference type="EMBL" id="CP051774">
    <property type="protein sequence ID" value="QJE98157.1"/>
    <property type="molecule type" value="Genomic_DNA"/>
</dbReference>
<name>A0A858RME2_9BACT</name>
<keyword evidence="2 4" id="KW-0813">Transport</keyword>
<dbReference type="CDD" id="cd13653">
    <property type="entry name" value="PBP2_phosphate_like_1"/>
    <property type="match status" value="1"/>
</dbReference>
<keyword evidence="3 4" id="KW-0732">Signal</keyword>
<evidence type="ECO:0000256" key="3">
    <source>
        <dbReference type="ARBA" id="ARBA00022729"/>
    </source>
</evidence>
<dbReference type="Proteomes" id="UP000501812">
    <property type="component" value="Chromosome"/>
</dbReference>
<comment type="function">
    <text evidence="4">Involved in the system for phosphate transport across the cytoplasmic membrane.</text>
</comment>
<dbReference type="KEGG" id="luo:HHL09_20995"/>
<dbReference type="PANTHER" id="PTHR30570:SF1">
    <property type="entry name" value="PHOSPHATE-BINDING PROTEIN PSTS"/>
    <property type="match status" value="1"/>
</dbReference>
<evidence type="ECO:0000313" key="7">
    <source>
        <dbReference type="Proteomes" id="UP000501812"/>
    </source>
</evidence>
<keyword evidence="7" id="KW-1185">Reference proteome</keyword>
<dbReference type="NCBIfam" id="TIGR02136">
    <property type="entry name" value="ptsS_2"/>
    <property type="match status" value="1"/>
</dbReference>
<dbReference type="AlphaFoldDB" id="A0A858RME2"/>
<dbReference type="PANTHER" id="PTHR30570">
    <property type="entry name" value="PERIPLASMIC PHOSPHATE BINDING COMPONENT OF PHOSPHATE ABC TRANSPORTER"/>
    <property type="match status" value="1"/>
</dbReference>
<feature type="domain" description="PBP" evidence="5">
    <location>
        <begin position="21"/>
        <end position="256"/>
    </location>
</feature>
<feature type="signal peptide" evidence="4">
    <location>
        <begin position="1"/>
        <end position="24"/>
    </location>
</feature>
<accession>A0A858RME2</accession>
<evidence type="ECO:0000256" key="2">
    <source>
        <dbReference type="ARBA" id="ARBA00022448"/>
    </source>
</evidence>
<organism evidence="6 7">
    <name type="scientific">Luteolibacter luteus</name>
    <dbReference type="NCBI Taxonomy" id="2728835"/>
    <lineage>
        <taxon>Bacteria</taxon>
        <taxon>Pseudomonadati</taxon>
        <taxon>Verrucomicrobiota</taxon>
        <taxon>Verrucomicrobiia</taxon>
        <taxon>Verrucomicrobiales</taxon>
        <taxon>Verrucomicrobiaceae</taxon>
        <taxon>Luteolibacter</taxon>
    </lineage>
</organism>
<dbReference type="Gene3D" id="3.40.190.10">
    <property type="entry name" value="Periplasmic binding protein-like II"/>
    <property type="match status" value="2"/>
</dbReference>
<evidence type="ECO:0000313" key="6">
    <source>
        <dbReference type="EMBL" id="QJE98157.1"/>
    </source>
</evidence>
<dbReference type="InterPro" id="IPR024370">
    <property type="entry name" value="PBP_domain"/>
</dbReference>
<evidence type="ECO:0000256" key="4">
    <source>
        <dbReference type="RuleBase" id="RU367119"/>
    </source>
</evidence>
<dbReference type="RefSeq" id="WP_169456616.1">
    <property type="nucleotide sequence ID" value="NZ_CP051774.1"/>
</dbReference>
<evidence type="ECO:0000259" key="5">
    <source>
        <dbReference type="Pfam" id="PF12849"/>
    </source>
</evidence>
<reference evidence="6 7" key="1">
    <citation type="submission" date="2020-04" db="EMBL/GenBank/DDBJ databases">
        <title>Luteolibacter sp. G-1-1-1 isolated from soil.</title>
        <authorList>
            <person name="Dahal R.H."/>
        </authorList>
    </citation>
    <scope>NUCLEOTIDE SEQUENCE [LARGE SCALE GENOMIC DNA]</scope>
    <source>
        <strain evidence="6 7">G-1-1-1</strain>
    </source>
</reference>
<comment type="similarity">
    <text evidence="1 4">Belongs to the PstS family.</text>
</comment>
<evidence type="ECO:0000256" key="1">
    <source>
        <dbReference type="ARBA" id="ARBA00008725"/>
    </source>
</evidence>
<feature type="chain" id="PRO_5033105169" description="Phosphate-binding protein" evidence="4">
    <location>
        <begin position="25"/>
        <end position="271"/>
    </location>
</feature>
<dbReference type="InterPro" id="IPR050811">
    <property type="entry name" value="Phosphate_ABC_transporter"/>
</dbReference>
<dbReference type="SUPFAM" id="SSF53850">
    <property type="entry name" value="Periplasmic binding protein-like II"/>
    <property type="match status" value="1"/>
</dbReference>
<protein>
    <recommendedName>
        <fullName evidence="4">Phosphate-binding protein</fullName>
    </recommendedName>
</protein>
<dbReference type="GO" id="GO:0042301">
    <property type="term" value="F:phosphate ion binding"/>
    <property type="evidence" value="ECO:0007669"/>
    <property type="project" value="UniProtKB-UniRule"/>
</dbReference>